<dbReference type="AlphaFoldDB" id="A0A8D8LA22"/>
<proteinExistence type="predicted"/>
<protein>
    <submittedName>
        <fullName evidence="1">Uncharacterized protein</fullName>
    </submittedName>
</protein>
<evidence type="ECO:0000313" key="1">
    <source>
        <dbReference type="EMBL" id="CAG6606034.1"/>
    </source>
</evidence>
<name>A0A8D8LA22_9HEMI</name>
<dbReference type="EMBL" id="HBUF01001778">
    <property type="protein sequence ID" value="CAG6606034.1"/>
    <property type="molecule type" value="Transcribed_RNA"/>
</dbReference>
<accession>A0A8D8LA22</accession>
<reference evidence="1" key="1">
    <citation type="submission" date="2021-05" db="EMBL/GenBank/DDBJ databases">
        <authorList>
            <person name="Alioto T."/>
            <person name="Alioto T."/>
            <person name="Gomez Garrido J."/>
        </authorList>
    </citation>
    <scope>NUCLEOTIDE SEQUENCE</scope>
</reference>
<sequence>MSQTDISHYFASSFVTAPWIICLIFETPYTERTNVLNIIFMKRCCEITVKIVKIEMFTLNLFKSARTFFLFYFFSSSLFFKAFNDIYFEPGNSCLYEGIPCMKVFVCHKQTIRGTLRFLKTSRIPIG</sequence>
<organism evidence="1">
    <name type="scientific">Cacopsylla melanoneura</name>
    <dbReference type="NCBI Taxonomy" id="428564"/>
    <lineage>
        <taxon>Eukaryota</taxon>
        <taxon>Metazoa</taxon>
        <taxon>Ecdysozoa</taxon>
        <taxon>Arthropoda</taxon>
        <taxon>Hexapoda</taxon>
        <taxon>Insecta</taxon>
        <taxon>Pterygota</taxon>
        <taxon>Neoptera</taxon>
        <taxon>Paraneoptera</taxon>
        <taxon>Hemiptera</taxon>
        <taxon>Sternorrhyncha</taxon>
        <taxon>Psylloidea</taxon>
        <taxon>Psyllidae</taxon>
        <taxon>Psyllinae</taxon>
        <taxon>Cacopsylla</taxon>
    </lineage>
</organism>